<dbReference type="SUPFAM" id="SSF50685">
    <property type="entry name" value="Barwin-like endoglucanases"/>
    <property type="match status" value="1"/>
</dbReference>
<comment type="function">
    <text evidence="4">Lytic transglycosylase with a strong preference for naked glycan strands that lack stem peptides.</text>
</comment>
<dbReference type="InterPro" id="IPR034718">
    <property type="entry name" value="RlpA"/>
</dbReference>
<dbReference type="EC" id="4.2.2.-" evidence="4"/>
<gene>
    <name evidence="4" type="primary">rlpA</name>
    <name evidence="9" type="ORF">SAMN06295970_11944</name>
</gene>
<comment type="subcellular location">
    <subcellularLocation>
        <location evidence="4">Cell membrane</location>
        <topology evidence="4">Lipid-anchor</topology>
    </subcellularLocation>
</comment>
<dbReference type="Pfam" id="PF05036">
    <property type="entry name" value="SPOR"/>
    <property type="match status" value="1"/>
</dbReference>
<dbReference type="PROSITE" id="PS51724">
    <property type="entry name" value="SPOR"/>
    <property type="match status" value="1"/>
</dbReference>
<keyword evidence="3 4" id="KW-0961">Cell wall biogenesis/degradation</keyword>
<dbReference type="InterPro" id="IPR009009">
    <property type="entry name" value="RlpA-like_DPBB"/>
</dbReference>
<feature type="domain" description="SPOR" evidence="8">
    <location>
        <begin position="301"/>
        <end position="380"/>
    </location>
</feature>
<keyword evidence="2 4" id="KW-0456">Lyase</keyword>
<dbReference type="NCBIfam" id="TIGR00413">
    <property type="entry name" value="rlpA"/>
    <property type="match status" value="1"/>
</dbReference>
<dbReference type="InterPro" id="IPR012997">
    <property type="entry name" value="RplA"/>
</dbReference>
<dbReference type="HAMAP" id="MF_02071">
    <property type="entry name" value="RlpA"/>
    <property type="match status" value="1"/>
</dbReference>
<evidence type="ECO:0000259" key="8">
    <source>
        <dbReference type="PROSITE" id="PS51724"/>
    </source>
</evidence>
<evidence type="ECO:0000256" key="2">
    <source>
        <dbReference type="ARBA" id="ARBA00023239"/>
    </source>
</evidence>
<evidence type="ECO:0000256" key="1">
    <source>
        <dbReference type="ARBA" id="ARBA00022729"/>
    </source>
</evidence>
<keyword evidence="1 7" id="KW-0732">Signal</keyword>
<comment type="similarity">
    <text evidence="4 5">Belongs to the RlpA family.</text>
</comment>
<feature type="region of interest" description="Disordered" evidence="6">
    <location>
        <begin position="35"/>
        <end position="96"/>
    </location>
</feature>
<dbReference type="Pfam" id="PF03330">
    <property type="entry name" value="DPBB_1"/>
    <property type="match status" value="1"/>
</dbReference>
<dbReference type="Gene3D" id="2.40.40.10">
    <property type="entry name" value="RlpA-like domain"/>
    <property type="match status" value="1"/>
</dbReference>
<dbReference type="SUPFAM" id="SSF110997">
    <property type="entry name" value="Sporulation related repeat"/>
    <property type="match status" value="1"/>
</dbReference>
<evidence type="ECO:0000256" key="5">
    <source>
        <dbReference type="RuleBase" id="RU003495"/>
    </source>
</evidence>
<dbReference type="InterPro" id="IPR036680">
    <property type="entry name" value="SPOR-like_sf"/>
</dbReference>
<keyword evidence="4" id="KW-0564">Palmitate</keyword>
<accession>A0ABY1QN69</accession>
<name>A0ABY1QN69_9BURK</name>
<keyword evidence="10" id="KW-1185">Reference proteome</keyword>
<evidence type="ECO:0000256" key="4">
    <source>
        <dbReference type="HAMAP-Rule" id="MF_02071"/>
    </source>
</evidence>
<dbReference type="Gene3D" id="3.30.70.1070">
    <property type="entry name" value="Sporulation related repeat"/>
    <property type="match status" value="1"/>
</dbReference>
<protein>
    <recommendedName>
        <fullName evidence="4">Endolytic peptidoglycan transglycosylase RlpA</fullName>
        <ecNumber evidence="4">4.2.2.-</ecNumber>
    </recommendedName>
</protein>
<evidence type="ECO:0000256" key="7">
    <source>
        <dbReference type="SAM" id="SignalP"/>
    </source>
</evidence>
<keyword evidence="4" id="KW-0472">Membrane</keyword>
<dbReference type="Proteomes" id="UP001158049">
    <property type="component" value="Unassembled WGS sequence"/>
</dbReference>
<dbReference type="PANTHER" id="PTHR34183:SF1">
    <property type="entry name" value="ENDOLYTIC PEPTIDOGLYCAN TRANSGLYCOSYLASE RLPA"/>
    <property type="match status" value="1"/>
</dbReference>
<dbReference type="EMBL" id="FXUL01000019">
    <property type="protein sequence ID" value="SMP73264.1"/>
    <property type="molecule type" value="Genomic_DNA"/>
</dbReference>
<sequence>MQEKAMHCRSRTWPGAAVVLAAFVMLAAGCGSPPTRPADGGATASTANSARRNLPALPPAGSGRGGYYQDDGPGDNPPDNLWDIPDAEPRIEPYANRGNKPYVVFGKTYTPQLDEQPARQRGRGSWYGKKFHGQRTSSGEPYDMYKMTAAHPTFPIPSYARVTNITNGRTVVVRVNDRGPFHSDRIIDLSYTAALKLGYIGHGSAQLEVQRILPEEIRQMELARSSGAAPAVASAAPLPTMSAMTTVGMAPAALSAPSPVETGAVPMPLTTVSAPAEMLVAPAAVAPVAGPAPAPMAAASPAPAGSFYLQLGAFSQAANAQAARAQHAQRWNGRLQQVDVVENNSLFRLYGGPFDSRADAEATARQMQASGGPLPIVVQR</sequence>
<comment type="caution">
    <text evidence="9">The sequence shown here is derived from an EMBL/GenBank/DDBJ whole genome shotgun (WGS) entry which is preliminary data.</text>
</comment>
<feature type="chain" id="PRO_5046799477" description="Endolytic peptidoglycan transglycosylase RlpA" evidence="7">
    <location>
        <begin position="28"/>
        <end position="380"/>
    </location>
</feature>
<dbReference type="PROSITE" id="PS51257">
    <property type="entry name" value="PROKAR_LIPOPROTEIN"/>
    <property type="match status" value="1"/>
</dbReference>
<reference evidence="9 10" key="1">
    <citation type="submission" date="2017-05" db="EMBL/GenBank/DDBJ databases">
        <authorList>
            <person name="Varghese N."/>
            <person name="Submissions S."/>
        </authorList>
    </citation>
    <scope>NUCLEOTIDE SEQUENCE [LARGE SCALE GENOMIC DNA]</scope>
    <source>
        <strain evidence="9 10">DSM 26001</strain>
    </source>
</reference>
<organism evidence="9 10">
    <name type="scientific">Noviherbaspirillum suwonense</name>
    <dbReference type="NCBI Taxonomy" id="1224511"/>
    <lineage>
        <taxon>Bacteria</taxon>
        <taxon>Pseudomonadati</taxon>
        <taxon>Pseudomonadota</taxon>
        <taxon>Betaproteobacteria</taxon>
        <taxon>Burkholderiales</taxon>
        <taxon>Oxalobacteraceae</taxon>
        <taxon>Noviherbaspirillum</taxon>
    </lineage>
</organism>
<proteinExistence type="inferred from homology"/>
<dbReference type="PANTHER" id="PTHR34183">
    <property type="entry name" value="ENDOLYTIC PEPTIDOGLYCAN TRANSGLYCOSYLASE RLPA"/>
    <property type="match status" value="1"/>
</dbReference>
<evidence type="ECO:0000313" key="9">
    <source>
        <dbReference type="EMBL" id="SMP73264.1"/>
    </source>
</evidence>
<feature type="signal peptide" evidence="7">
    <location>
        <begin position="1"/>
        <end position="27"/>
    </location>
</feature>
<keyword evidence="4" id="KW-1003">Cell membrane</keyword>
<evidence type="ECO:0000256" key="3">
    <source>
        <dbReference type="ARBA" id="ARBA00023316"/>
    </source>
</evidence>
<evidence type="ECO:0000256" key="6">
    <source>
        <dbReference type="SAM" id="MobiDB-lite"/>
    </source>
</evidence>
<dbReference type="CDD" id="cd22268">
    <property type="entry name" value="DPBB_RlpA-like"/>
    <property type="match status" value="1"/>
</dbReference>
<dbReference type="InterPro" id="IPR036908">
    <property type="entry name" value="RlpA-like_sf"/>
</dbReference>
<dbReference type="InterPro" id="IPR007730">
    <property type="entry name" value="SPOR-like_dom"/>
</dbReference>
<keyword evidence="4 9" id="KW-0449">Lipoprotein</keyword>
<evidence type="ECO:0000313" key="10">
    <source>
        <dbReference type="Proteomes" id="UP001158049"/>
    </source>
</evidence>